<keyword evidence="1" id="KW-0812">Transmembrane</keyword>
<keyword evidence="1" id="KW-0472">Membrane</keyword>
<dbReference type="Pfam" id="PF14079">
    <property type="entry name" value="DUF4260"/>
    <property type="match status" value="1"/>
</dbReference>
<evidence type="ECO:0000313" key="3">
    <source>
        <dbReference type="Proteomes" id="UP001556196"/>
    </source>
</evidence>
<reference evidence="2 3" key="1">
    <citation type="submission" date="2024-06" db="EMBL/GenBank/DDBJ databases">
        <authorList>
            <person name="Tuo L."/>
        </authorList>
    </citation>
    <scope>NUCLEOTIDE SEQUENCE [LARGE SCALE GENOMIC DNA]</scope>
    <source>
        <strain evidence="2 3">ZMM04-5</strain>
    </source>
</reference>
<dbReference type="Proteomes" id="UP001556196">
    <property type="component" value="Unassembled WGS sequence"/>
</dbReference>
<accession>A0ABV3QY20</accession>
<organism evidence="2 3">
    <name type="scientific">Mesorhizobium marinum</name>
    <dbReference type="NCBI Taxonomy" id="3228790"/>
    <lineage>
        <taxon>Bacteria</taxon>
        <taxon>Pseudomonadati</taxon>
        <taxon>Pseudomonadota</taxon>
        <taxon>Alphaproteobacteria</taxon>
        <taxon>Hyphomicrobiales</taxon>
        <taxon>Phyllobacteriaceae</taxon>
        <taxon>Mesorhizobium</taxon>
    </lineage>
</organism>
<evidence type="ECO:0000313" key="2">
    <source>
        <dbReference type="EMBL" id="MEW9805838.1"/>
    </source>
</evidence>
<feature type="transmembrane region" description="Helical" evidence="1">
    <location>
        <begin position="12"/>
        <end position="36"/>
    </location>
</feature>
<gene>
    <name evidence="2" type="ORF">ABUE31_07580</name>
</gene>
<evidence type="ECO:0000256" key="1">
    <source>
        <dbReference type="SAM" id="Phobius"/>
    </source>
</evidence>
<proteinExistence type="predicted"/>
<name>A0ABV3QY20_9HYPH</name>
<dbReference type="EMBL" id="JBFOCI010000002">
    <property type="protein sequence ID" value="MEW9805838.1"/>
    <property type="molecule type" value="Genomic_DNA"/>
</dbReference>
<dbReference type="RefSeq" id="WP_367722922.1">
    <property type="nucleotide sequence ID" value="NZ_JBFOCI010000002.1"/>
</dbReference>
<keyword evidence="3" id="KW-1185">Reference proteome</keyword>
<protein>
    <submittedName>
        <fullName evidence="2">DUF4260 family protein</fullName>
    </submittedName>
</protein>
<keyword evidence="1" id="KW-1133">Transmembrane helix</keyword>
<dbReference type="InterPro" id="IPR025356">
    <property type="entry name" value="DUF4260"/>
</dbReference>
<feature type="transmembrane region" description="Helical" evidence="1">
    <location>
        <begin position="65"/>
        <end position="92"/>
    </location>
</feature>
<sequence length="124" mass="12955">MSRLLRLENAALALAALVAYHVAGGNWWLFAALILAPDLSMAGYLGGPRVGAWCYNAVHAWLAPVGLWLAGLALGLPFMVHAAIILAAHIAIDRALGYGLKHETGFQDTHIGRIGRAPGPGPAG</sequence>
<comment type="caution">
    <text evidence="2">The sequence shown here is derived from an EMBL/GenBank/DDBJ whole genome shotgun (WGS) entry which is preliminary data.</text>
</comment>